<dbReference type="PANTHER" id="PTHR46268">
    <property type="entry name" value="STRESS RESPONSE PROTEIN NHAX"/>
    <property type="match status" value="1"/>
</dbReference>
<dbReference type="InterPro" id="IPR006016">
    <property type="entry name" value="UspA"/>
</dbReference>
<proteinExistence type="inferred from homology"/>
<name>A0A840Q6E2_9PSEU</name>
<accession>A0A840Q6E2</accession>
<protein>
    <submittedName>
        <fullName evidence="3">Nucleotide-binding universal stress UspA family protein</fullName>
    </submittedName>
</protein>
<keyword evidence="4" id="KW-1185">Reference proteome</keyword>
<reference evidence="3 4" key="1">
    <citation type="submission" date="2020-08" db="EMBL/GenBank/DDBJ databases">
        <title>Sequencing the genomes of 1000 actinobacteria strains.</title>
        <authorList>
            <person name="Klenk H.-P."/>
        </authorList>
    </citation>
    <scope>NUCLEOTIDE SEQUENCE [LARGE SCALE GENOMIC DNA]</scope>
    <source>
        <strain evidence="3 4">DSM 45584</strain>
    </source>
</reference>
<gene>
    <name evidence="3" type="ORF">BJ970_003570</name>
</gene>
<evidence type="ECO:0000259" key="2">
    <source>
        <dbReference type="Pfam" id="PF00582"/>
    </source>
</evidence>
<dbReference type="Pfam" id="PF00582">
    <property type="entry name" value="Usp"/>
    <property type="match status" value="2"/>
</dbReference>
<evidence type="ECO:0000313" key="3">
    <source>
        <dbReference type="EMBL" id="MBB5156036.1"/>
    </source>
</evidence>
<dbReference type="RefSeq" id="WP_184727249.1">
    <property type="nucleotide sequence ID" value="NZ_JACHIW010000001.1"/>
</dbReference>
<dbReference type="SUPFAM" id="SSF52402">
    <property type="entry name" value="Adenine nucleotide alpha hydrolases-like"/>
    <property type="match status" value="2"/>
</dbReference>
<dbReference type="Proteomes" id="UP000584374">
    <property type="component" value="Unassembled WGS sequence"/>
</dbReference>
<organism evidence="3 4">
    <name type="scientific">Saccharopolyspora phatthalungensis</name>
    <dbReference type="NCBI Taxonomy" id="664693"/>
    <lineage>
        <taxon>Bacteria</taxon>
        <taxon>Bacillati</taxon>
        <taxon>Actinomycetota</taxon>
        <taxon>Actinomycetes</taxon>
        <taxon>Pseudonocardiales</taxon>
        <taxon>Pseudonocardiaceae</taxon>
        <taxon>Saccharopolyspora</taxon>
    </lineage>
</organism>
<comment type="similarity">
    <text evidence="1">Belongs to the universal stress protein A family.</text>
</comment>
<dbReference type="InterPro" id="IPR006015">
    <property type="entry name" value="Universal_stress_UspA"/>
</dbReference>
<evidence type="ECO:0000256" key="1">
    <source>
        <dbReference type="ARBA" id="ARBA00008791"/>
    </source>
</evidence>
<dbReference type="AlphaFoldDB" id="A0A840Q6E2"/>
<evidence type="ECO:0000313" key="4">
    <source>
        <dbReference type="Proteomes" id="UP000584374"/>
    </source>
</evidence>
<dbReference type="PANTHER" id="PTHR46268:SF6">
    <property type="entry name" value="UNIVERSAL STRESS PROTEIN UP12"/>
    <property type="match status" value="1"/>
</dbReference>
<feature type="domain" description="UspA" evidence="2">
    <location>
        <begin position="136"/>
        <end position="270"/>
    </location>
</feature>
<dbReference type="InterPro" id="IPR014729">
    <property type="entry name" value="Rossmann-like_a/b/a_fold"/>
</dbReference>
<dbReference type="EMBL" id="JACHIW010000001">
    <property type="protein sequence ID" value="MBB5156036.1"/>
    <property type="molecule type" value="Genomic_DNA"/>
</dbReference>
<dbReference type="Gene3D" id="3.40.50.620">
    <property type="entry name" value="HUPs"/>
    <property type="match status" value="2"/>
</dbReference>
<comment type="caution">
    <text evidence="3">The sequence shown here is derived from an EMBL/GenBank/DDBJ whole genome shotgun (WGS) entry which is preliminary data.</text>
</comment>
<sequence length="277" mass="28876">MAAAKQPVVAGVDGSDQSLRAALWAADEAVHRQAALDLVIVVDEPARTPEAGKMVQKAAERCSNTSPALAITEEVVVGHPVEELVRRSRQARMIVVGSRGRGGFSTALLGSVSTAVAMHAECPVIVVRGEDATTGPVVVGVDDSPASQAALQFAFAAAAQRKTELVAMQVWHEKGLLAAAVPAADRDQIQSRIERSLSKQVARLTKAHTDVRIHTLAQRGHPVAALADASRDAQLLVVGHRGGGGFSGLFLGSVAAGILHYAPCPVAVVRPSQPDQQ</sequence>
<feature type="domain" description="UspA" evidence="2">
    <location>
        <begin position="7"/>
        <end position="128"/>
    </location>
</feature>
<dbReference type="PRINTS" id="PR01438">
    <property type="entry name" value="UNVRSLSTRESS"/>
</dbReference>